<reference evidence="7" key="1">
    <citation type="submission" date="2019-12" db="EMBL/GenBank/DDBJ databases">
        <title>Mycobacterium spongiae sp. nov.</title>
        <authorList>
            <person name="Stinear T."/>
        </authorList>
    </citation>
    <scope>NUCLEOTIDE SEQUENCE</scope>
    <source>
        <strain evidence="7">FSD4b-SM</strain>
    </source>
</reference>
<dbReference type="GO" id="GO:0003700">
    <property type="term" value="F:DNA-binding transcription factor activity"/>
    <property type="evidence" value="ECO:0007669"/>
    <property type="project" value="TreeGrafter"/>
</dbReference>
<proteinExistence type="predicted"/>
<dbReference type="PROSITE" id="PS50977">
    <property type="entry name" value="HTH_TETR_2"/>
    <property type="match status" value="1"/>
</dbReference>
<name>A0A975PZK1_9MYCO</name>
<dbReference type="InterPro" id="IPR009057">
    <property type="entry name" value="Homeodomain-like_sf"/>
</dbReference>
<feature type="DNA-binding region" description="H-T-H motif" evidence="5">
    <location>
        <begin position="23"/>
        <end position="42"/>
    </location>
</feature>
<sequence>MSRKRVLDVAVRLIEQVGVDGLTMRKLAAELGVDSMSLYNHVANKGALLDGIAERLVLSIEIPQRIGDLRTDLTALANAFRAAALRRPNSVSLLLTRELSSFAGGLAPAEAALAILIEGGLDAEQAVHALRTVFAFLGGAVLREVSAWPTFSGHNLGHLAHRRDELESAGMPCVAAAAPQLAVIDHIAEFDFGLSLLISGLEQVRHGGSVHACSNGR</sequence>
<dbReference type="PANTHER" id="PTHR30055:SF151">
    <property type="entry name" value="TRANSCRIPTIONAL REGULATORY PROTEIN"/>
    <property type="match status" value="1"/>
</dbReference>
<evidence type="ECO:0000256" key="2">
    <source>
        <dbReference type="ARBA" id="ARBA00023015"/>
    </source>
</evidence>
<dbReference type="GO" id="GO:0000976">
    <property type="term" value="F:transcription cis-regulatory region binding"/>
    <property type="evidence" value="ECO:0007669"/>
    <property type="project" value="TreeGrafter"/>
</dbReference>
<evidence type="ECO:0000256" key="5">
    <source>
        <dbReference type="PROSITE-ProRule" id="PRU00335"/>
    </source>
</evidence>
<evidence type="ECO:0000256" key="4">
    <source>
        <dbReference type="ARBA" id="ARBA00023163"/>
    </source>
</evidence>
<dbReference type="SUPFAM" id="SSF46689">
    <property type="entry name" value="Homeodomain-like"/>
    <property type="match status" value="1"/>
</dbReference>
<dbReference type="InterPro" id="IPR004111">
    <property type="entry name" value="Repressor_TetR_C"/>
</dbReference>
<feature type="domain" description="HTH tetR-type" evidence="6">
    <location>
        <begin position="1"/>
        <end position="60"/>
    </location>
</feature>
<dbReference type="Gene3D" id="1.10.10.60">
    <property type="entry name" value="Homeodomain-like"/>
    <property type="match status" value="1"/>
</dbReference>
<dbReference type="InterPro" id="IPR003012">
    <property type="entry name" value="Tet_transcr_reg_TetR"/>
</dbReference>
<organism evidence="7 8">
    <name type="scientific">Mycobacterium spongiae</name>
    <dbReference type="NCBI Taxonomy" id="886343"/>
    <lineage>
        <taxon>Bacteria</taxon>
        <taxon>Bacillati</taxon>
        <taxon>Actinomycetota</taxon>
        <taxon>Actinomycetes</taxon>
        <taxon>Mycobacteriales</taxon>
        <taxon>Mycobacteriaceae</taxon>
        <taxon>Mycobacterium</taxon>
    </lineage>
</organism>
<evidence type="ECO:0000313" key="7">
    <source>
        <dbReference type="EMBL" id="QUR69824.1"/>
    </source>
</evidence>
<keyword evidence="1" id="KW-0678">Repressor</keyword>
<dbReference type="Proteomes" id="UP000682202">
    <property type="component" value="Chromosome"/>
</dbReference>
<dbReference type="PRINTS" id="PR00455">
    <property type="entry name" value="HTHTETR"/>
</dbReference>
<dbReference type="Gene3D" id="1.10.357.10">
    <property type="entry name" value="Tetracycline Repressor, domain 2"/>
    <property type="match status" value="1"/>
</dbReference>
<protein>
    <submittedName>
        <fullName evidence="7">TetR family transcriptional regulator</fullName>
    </submittedName>
</protein>
<evidence type="ECO:0000313" key="8">
    <source>
        <dbReference type="Proteomes" id="UP000682202"/>
    </source>
</evidence>
<dbReference type="AlphaFoldDB" id="A0A975PZK1"/>
<dbReference type="PRINTS" id="PR00400">
    <property type="entry name" value="TETREPRESSOR"/>
</dbReference>
<gene>
    <name evidence="7" type="ORF">F6B93_14075</name>
</gene>
<dbReference type="GO" id="GO:0045892">
    <property type="term" value="P:negative regulation of DNA-templated transcription"/>
    <property type="evidence" value="ECO:0007669"/>
    <property type="project" value="InterPro"/>
</dbReference>
<evidence type="ECO:0000256" key="3">
    <source>
        <dbReference type="ARBA" id="ARBA00023125"/>
    </source>
</evidence>
<evidence type="ECO:0000259" key="6">
    <source>
        <dbReference type="PROSITE" id="PS50977"/>
    </source>
</evidence>
<evidence type="ECO:0000256" key="1">
    <source>
        <dbReference type="ARBA" id="ARBA00022491"/>
    </source>
</evidence>
<keyword evidence="2" id="KW-0805">Transcription regulation</keyword>
<accession>A0A975PZK1</accession>
<dbReference type="KEGG" id="mspg:F6B93_14075"/>
<dbReference type="GO" id="GO:0046677">
    <property type="term" value="P:response to antibiotic"/>
    <property type="evidence" value="ECO:0007669"/>
    <property type="project" value="InterPro"/>
</dbReference>
<dbReference type="InterPro" id="IPR036271">
    <property type="entry name" value="Tet_transcr_reg_TetR-rel_C_sf"/>
</dbReference>
<keyword evidence="4" id="KW-0804">Transcription</keyword>
<dbReference type="SUPFAM" id="SSF48498">
    <property type="entry name" value="Tetracyclin repressor-like, C-terminal domain"/>
    <property type="match status" value="1"/>
</dbReference>
<dbReference type="Pfam" id="PF02909">
    <property type="entry name" value="TetR_C_1"/>
    <property type="match status" value="1"/>
</dbReference>
<dbReference type="PANTHER" id="PTHR30055">
    <property type="entry name" value="HTH-TYPE TRANSCRIPTIONAL REGULATOR RUTR"/>
    <property type="match status" value="1"/>
</dbReference>
<dbReference type="EMBL" id="CP046600">
    <property type="protein sequence ID" value="QUR69824.1"/>
    <property type="molecule type" value="Genomic_DNA"/>
</dbReference>
<dbReference type="InterPro" id="IPR050109">
    <property type="entry name" value="HTH-type_TetR-like_transc_reg"/>
</dbReference>
<dbReference type="InterPro" id="IPR001647">
    <property type="entry name" value="HTH_TetR"/>
</dbReference>
<keyword evidence="8" id="KW-1185">Reference proteome</keyword>
<dbReference type="Pfam" id="PF00440">
    <property type="entry name" value="TetR_N"/>
    <property type="match status" value="1"/>
</dbReference>
<keyword evidence="3 5" id="KW-0238">DNA-binding</keyword>